<dbReference type="InterPro" id="IPR005528">
    <property type="entry name" value="ChpA-H"/>
</dbReference>
<dbReference type="GO" id="GO:0007155">
    <property type="term" value="P:cell adhesion"/>
    <property type="evidence" value="ECO:0007669"/>
    <property type="project" value="UniProtKB-KW"/>
</dbReference>
<evidence type="ECO:0000256" key="7">
    <source>
        <dbReference type="SAM" id="MobiDB-lite"/>
    </source>
</evidence>
<keyword evidence="5" id="KW-0130">Cell adhesion</keyword>
<evidence type="ECO:0000313" key="11">
    <source>
        <dbReference type="Proteomes" id="UP000198280"/>
    </source>
</evidence>
<proteinExistence type="predicted"/>
<evidence type="ECO:0000313" key="10">
    <source>
        <dbReference type="EMBL" id="SNR79845.1"/>
    </source>
</evidence>
<feature type="signal peptide" evidence="8">
    <location>
        <begin position="1"/>
        <end position="27"/>
    </location>
</feature>
<dbReference type="PROSITE" id="PS51884">
    <property type="entry name" value="CHAPLIN"/>
    <property type="match status" value="1"/>
</dbReference>
<keyword evidence="11" id="KW-1185">Reference proteome</keyword>
<dbReference type="Pfam" id="PF03777">
    <property type="entry name" value="ChpA-C"/>
    <property type="match status" value="1"/>
</dbReference>
<feature type="compositionally biased region" description="Basic and acidic residues" evidence="7">
    <location>
        <begin position="30"/>
        <end position="39"/>
    </location>
</feature>
<evidence type="ECO:0000256" key="8">
    <source>
        <dbReference type="SAM" id="SignalP"/>
    </source>
</evidence>
<feature type="chain" id="PRO_5013031662" evidence="8">
    <location>
        <begin position="28"/>
        <end position="91"/>
    </location>
</feature>
<evidence type="ECO:0000256" key="5">
    <source>
        <dbReference type="ARBA" id="ARBA00022889"/>
    </source>
</evidence>
<dbReference type="Proteomes" id="UP000198280">
    <property type="component" value="Unassembled WGS sequence"/>
</dbReference>
<protein>
    <submittedName>
        <fullName evidence="10">Small secreted domain</fullName>
    </submittedName>
</protein>
<feature type="region of interest" description="Disordered" evidence="7">
    <location>
        <begin position="25"/>
        <end position="44"/>
    </location>
</feature>
<dbReference type="RefSeq" id="WP_089221557.1">
    <property type="nucleotide sequence ID" value="NZ_CP108152.1"/>
</dbReference>
<accession>A0A238Z8L6</accession>
<gene>
    <name evidence="10" type="ORF">SAMN05216252_10193</name>
</gene>
<dbReference type="AlphaFoldDB" id="A0A238Z8L6"/>
<dbReference type="EMBL" id="FZOF01000001">
    <property type="protein sequence ID" value="SNR79845.1"/>
    <property type="molecule type" value="Genomic_DNA"/>
</dbReference>
<evidence type="ECO:0000256" key="2">
    <source>
        <dbReference type="ARBA" id="ARBA00022512"/>
    </source>
</evidence>
<evidence type="ECO:0000259" key="9">
    <source>
        <dbReference type="PROSITE" id="PS51884"/>
    </source>
</evidence>
<dbReference type="GeneID" id="95788537"/>
<evidence type="ECO:0000256" key="1">
    <source>
        <dbReference type="ARBA" id="ARBA00004191"/>
    </source>
</evidence>
<feature type="domain" description="Chaplin" evidence="9">
    <location>
        <begin position="50"/>
        <end position="90"/>
    </location>
</feature>
<keyword evidence="3" id="KW-0964">Secreted</keyword>
<evidence type="ECO:0000256" key="3">
    <source>
        <dbReference type="ARBA" id="ARBA00022525"/>
    </source>
</evidence>
<name>A0A238Z8L6_9ACTN</name>
<reference evidence="10 11" key="1">
    <citation type="submission" date="2017-06" db="EMBL/GenBank/DDBJ databases">
        <authorList>
            <person name="Kim H.J."/>
            <person name="Triplett B.A."/>
        </authorList>
    </citation>
    <scope>NUCLEOTIDE SEQUENCE [LARGE SCALE GENOMIC DNA]</scope>
    <source>
        <strain evidence="10 11">CGMCC 4.1858</strain>
    </source>
</reference>
<keyword evidence="4 8" id="KW-0732">Signal</keyword>
<evidence type="ECO:0000256" key="4">
    <source>
        <dbReference type="ARBA" id="ARBA00022729"/>
    </source>
</evidence>
<organism evidence="10 11">
    <name type="scientific">Actinacidiphila glaucinigra</name>
    <dbReference type="NCBI Taxonomy" id="235986"/>
    <lineage>
        <taxon>Bacteria</taxon>
        <taxon>Bacillati</taxon>
        <taxon>Actinomycetota</taxon>
        <taxon>Actinomycetes</taxon>
        <taxon>Kitasatosporales</taxon>
        <taxon>Streptomycetaceae</taxon>
        <taxon>Actinacidiphila</taxon>
    </lineage>
</organism>
<evidence type="ECO:0000256" key="6">
    <source>
        <dbReference type="ARBA" id="ARBA00023087"/>
    </source>
</evidence>
<keyword evidence="2" id="KW-0134">Cell wall</keyword>
<keyword evidence="6" id="KW-0034">Amyloid</keyword>
<comment type="subcellular location">
    <subcellularLocation>
        <location evidence="1">Secreted</location>
        <location evidence="1">Cell wall</location>
    </subcellularLocation>
</comment>
<sequence length="91" mass="8690">MKRLSKAAVLTVAAGVAVMGSAGGALASDGGKDRHHDRGGASAEAAAVGSPGVLSGNVIQIPVNIPVNICGNGINAGALLNPTAGNACFNV</sequence>